<dbReference type="Gene3D" id="3.40.190.10">
    <property type="entry name" value="Periplasmic binding protein-like II"/>
    <property type="match status" value="2"/>
</dbReference>
<protein>
    <recommendedName>
        <fullName evidence="3">Solute-binding protein family 3/N-terminal domain-containing protein</fullName>
    </recommendedName>
</protein>
<evidence type="ECO:0000313" key="2">
    <source>
        <dbReference type="Proteomes" id="UP000196531"/>
    </source>
</evidence>
<proteinExistence type="predicted"/>
<dbReference type="SUPFAM" id="SSF53850">
    <property type="entry name" value="Periplasmic binding protein-like II"/>
    <property type="match status" value="1"/>
</dbReference>
<dbReference type="Proteomes" id="UP000196531">
    <property type="component" value="Unassembled WGS sequence"/>
</dbReference>
<evidence type="ECO:0008006" key="3">
    <source>
        <dbReference type="Google" id="ProtNLM"/>
    </source>
</evidence>
<dbReference type="AlphaFoldDB" id="A0A1Y5F9E8"/>
<comment type="caution">
    <text evidence="1">The sequence shown here is derived from an EMBL/GenBank/DDBJ whole genome shotgun (WGS) entry which is preliminary data.</text>
</comment>
<evidence type="ECO:0000313" key="1">
    <source>
        <dbReference type="EMBL" id="OUR97424.1"/>
    </source>
</evidence>
<organism evidence="1 2">
    <name type="scientific">Halobacteriovorax marinus</name>
    <dbReference type="NCBI Taxonomy" id="97084"/>
    <lineage>
        <taxon>Bacteria</taxon>
        <taxon>Pseudomonadati</taxon>
        <taxon>Bdellovibrionota</taxon>
        <taxon>Bacteriovoracia</taxon>
        <taxon>Bacteriovoracales</taxon>
        <taxon>Halobacteriovoraceae</taxon>
        <taxon>Halobacteriovorax</taxon>
    </lineage>
</organism>
<dbReference type="EMBL" id="MAAO01000006">
    <property type="protein sequence ID" value="OUR97424.1"/>
    <property type="molecule type" value="Genomic_DNA"/>
</dbReference>
<gene>
    <name evidence="1" type="ORF">A9Q84_13950</name>
</gene>
<name>A0A1Y5F9E8_9BACT</name>
<accession>A0A1Y5F9E8</accession>
<reference evidence="2" key="1">
    <citation type="journal article" date="2017" name="Proc. Natl. Acad. Sci. U.S.A.">
        <title>Simulation of Deepwater Horizon oil plume reveals substrate specialization within a complex community of hydrocarbon-degraders.</title>
        <authorList>
            <person name="Hu P."/>
            <person name="Dubinsky E.A."/>
            <person name="Probst A.J."/>
            <person name="Wang J."/>
            <person name="Sieber C.M.K."/>
            <person name="Tom L.M."/>
            <person name="Gardinali P."/>
            <person name="Banfield J.F."/>
            <person name="Atlas R.M."/>
            <person name="Andersen G.L."/>
        </authorList>
    </citation>
    <scope>NUCLEOTIDE SEQUENCE [LARGE SCALE GENOMIC DNA]</scope>
</reference>
<sequence>MEKNNIGMTIDFLPWKRAIKSVQTGENDALLTVVLEEAPSLSFTTVPTMSYRVCLFSGNSKIEEIKNITQLSKKRIGIASQYGYGAPFDKYILENKNNKDRILTLFGGNLVSRFILLTQKKRISYFLEDENVVNFYRKKIKSTFCTKKNPFFIGFSPLYINKEKLIKILDDEALREDFSRN</sequence>